<evidence type="ECO:0000313" key="1">
    <source>
        <dbReference type="EMBL" id="PNR52627.1"/>
    </source>
</evidence>
<gene>
    <name evidence="1" type="ORF">PHYPA_009001</name>
</gene>
<dbReference type="AlphaFoldDB" id="A0A2K1KFR6"/>
<organism evidence="1">
    <name type="scientific">Physcomitrium patens</name>
    <name type="common">Spreading-leaved earth moss</name>
    <name type="synonym">Physcomitrella patens</name>
    <dbReference type="NCBI Taxonomy" id="3218"/>
    <lineage>
        <taxon>Eukaryota</taxon>
        <taxon>Viridiplantae</taxon>
        <taxon>Streptophyta</taxon>
        <taxon>Embryophyta</taxon>
        <taxon>Bryophyta</taxon>
        <taxon>Bryophytina</taxon>
        <taxon>Bryopsida</taxon>
        <taxon>Funariidae</taxon>
        <taxon>Funariales</taxon>
        <taxon>Funariaceae</taxon>
        <taxon>Physcomitrium</taxon>
    </lineage>
</organism>
<dbReference type="EnsemblPlants" id="Pp3c6_15859V3.1">
    <property type="protein sequence ID" value="PAC:32977236.CDS.1"/>
    <property type="gene ID" value="Pp3c6_15859"/>
</dbReference>
<dbReference type="EMBL" id="ABEU02000006">
    <property type="protein sequence ID" value="PNR52627.1"/>
    <property type="molecule type" value="Genomic_DNA"/>
</dbReference>
<dbReference type="Proteomes" id="UP000006727">
    <property type="component" value="Chromosome 6"/>
</dbReference>
<reference evidence="2" key="3">
    <citation type="submission" date="2020-12" db="UniProtKB">
        <authorList>
            <consortium name="EnsemblPlants"/>
        </authorList>
    </citation>
    <scope>IDENTIFICATION</scope>
</reference>
<protein>
    <submittedName>
        <fullName evidence="1 2">Uncharacterized protein</fullName>
    </submittedName>
</protein>
<evidence type="ECO:0000313" key="3">
    <source>
        <dbReference type="Proteomes" id="UP000006727"/>
    </source>
</evidence>
<keyword evidence="3" id="KW-1185">Reference proteome</keyword>
<accession>A0A2K1KFR6</accession>
<reference evidence="1 3" key="2">
    <citation type="journal article" date="2018" name="Plant J.">
        <title>The Physcomitrella patens chromosome-scale assembly reveals moss genome structure and evolution.</title>
        <authorList>
            <person name="Lang D."/>
            <person name="Ullrich K.K."/>
            <person name="Murat F."/>
            <person name="Fuchs J."/>
            <person name="Jenkins J."/>
            <person name="Haas F.B."/>
            <person name="Piednoel M."/>
            <person name="Gundlach H."/>
            <person name="Van Bel M."/>
            <person name="Meyberg R."/>
            <person name="Vives C."/>
            <person name="Morata J."/>
            <person name="Symeonidi A."/>
            <person name="Hiss M."/>
            <person name="Muchero W."/>
            <person name="Kamisugi Y."/>
            <person name="Saleh O."/>
            <person name="Blanc G."/>
            <person name="Decker E.L."/>
            <person name="van Gessel N."/>
            <person name="Grimwood J."/>
            <person name="Hayes R.D."/>
            <person name="Graham S.W."/>
            <person name="Gunter L.E."/>
            <person name="McDaniel S.F."/>
            <person name="Hoernstein S.N.W."/>
            <person name="Larsson A."/>
            <person name="Li F.W."/>
            <person name="Perroud P.F."/>
            <person name="Phillips J."/>
            <person name="Ranjan P."/>
            <person name="Rokshar D.S."/>
            <person name="Rothfels C.J."/>
            <person name="Schneider L."/>
            <person name="Shu S."/>
            <person name="Stevenson D.W."/>
            <person name="Thummler F."/>
            <person name="Tillich M."/>
            <person name="Villarreal Aguilar J.C."/>
            <person name="Widiez T."/>
            <person name="Wong G.K."/>
            <person name="Wymore A."/>
            <person name="Zhang Y."/>
            <person name="Zimmer A.D."/>
            <person name="Quatrano R.S."/>
            <person name="Mayer K.F.X."/>
            <person name="Goodstein D."/>
            <person name="Casacuberta J.M."/>
            <person name="Vandepoele K."/>
            <person name="Reski R."/>
            <person name="Cuming A.C."/>
            <person name="Tuskan G.A."/>
            <person name="Maumus F."/>
            <person name="Salse J."/>
            <person name="Schmutz J."/>
            <person name="Rensing S.A."/>
        </authorList>
    </citation>
    <scope>NUCLEOTIDE SEQUENCE [LARGE SCALE GENOMIC DNA]</scope>
    <source>
        <strain evidence="2 3">cv. Gransden 2004</strain>
    </source>
</reference>
<reference evidence="1 3" key="1">
    <citation type="journal article" date="2008" name="Science">
        <title>The Physcomitrella genome reveals evolutionary insights into the conquest of land by plants.</title>
        <authorList>
            <person name="Rensing S."/>
            <person name="Lang D."/>
            <person name="Zimmer A."/>
            <person name="Terry A."/>
            <person name="Salamov A."/>
            <person name="Shapiro H."/>
            <person name="Nishiyama T."/>
            <person name="Perroud P.-F."/>
            <person name="Lindquist E."/>
            <person name="Kamisugi Y."/>
            <person name="Tanahashi T."/>
            <person name="Sakakibara K."/>
            <person name="Fujita T."/>
            <person name="Oishi K."/>
            <person name="Shin-I T."/>
            <person name="Kuroki Y."/>
            <person name="Toyoda A."/>
            <person name="Suzuki Y."/>
            <person name="Hashimoto A."/>
            <person name="Yamaguchi K."/>
            <person name="Sugano A."/>
            <person name="Kohara Y."/>
            <person name="Fujiyama A."/>
            <person name="Anterola A."/>
            <person name="Aoki S."/>
            <person name="Ashton N."/>
            <person name="Barbazuk W.B."/>
            <person name="Barker E."/>
            <person name="Bennetzen J."/>
            <person name="Bezanilla M."/>
            <person name="Blankenship R."/>
            <person name="Cho S.H."/>
            <person name="Dutcher S."/>
            <person name="Estelle M."/>
            <person name="Fawcett J.A."/>
            <person name="Gundlach H."/>
            <person name="Hanada K."/>
            <person name="Heyl A."/>
            <person name="Hicks K.A."/>
            <person name="Hugh J."/>
            <person name="Lohr M."/>
            <person name="Mayer K."/>
            <person name="Melkozernov A."/>
            <person name="Murata T."/>
            <person name="Nelson D."/>
            <person name="Pils B."/>
            <person name="Prigge M."/>
            <person name="Reiss B."/>
            <person name="Renner T."/>
            <person name="Rombauts S."/>
            <person name="Rushton P."/>
            <person name="Sanderfoot A."/>
            <person name="Schween G."/>
            <person name="Shiu S.-H."/>
            <person name="Stueber K."/>
            <person name="Theodoulou F.L."/>
            <person name="Tu H."/>
            <person name="Van de Peer Y."/>
            <person name="Verrier P.J."/>
            <person name="Waters E."/>
            <person name="Wood A."/>
            <person name="Yang L."/>
            <person name="Cove D."/>
            <person name="Cuming A."/>
            <person name="Hasebe M."/>
            <person name="Lucas S."/>
            <person name="Mishler D.B."/>
            <person name="Reski R."/>
            <person name="Grigoriev I."/>
            <person name="Quatrano R.S."/>
            <person name="Boore J.L."/>
        </authorList>
    </citation>
    <scope>NUCLEOTIDE SEQUENCE [LARGE SCALE GENOMIC DNA]</scope>
    <source>
        <strain evidence="2 3">cv. Gransden 2004</strain>
    </source>
</reference>
<sequence>MLTSVVSPAAEVNRLFPWPIHHHKKEEDTPLACDTPHNCGNRMFSQEESLDAVHC</sequence>
<dbReference type="InParanoid" id="A0A2K1KFR6"/>
<proteinExistence type="predicted"/>
<dbReference type="Gramene" id="Pp3c6_15859V3.1">
    <property type="protein sequence ID" value="PAC:32977236.CDS.1"/>
    <property type="gene ID" value="Pp3c6_15859"/>
</dbReference>
<name>A0A2K1KFR6_PHYPA</name>
<evidence type="ECO:0000313" key="2">
    <source>
        <dbReference type="EnsemblPlants" id="PAC:32977236.CDS.1"/>
    </source>
</evidence>